<evidence type="ECO:0000313" key="3">
    <source>
        <dbReference type="Proteomes" id="UP000190409"/>
    </source>
</evidence>
<reference evidence="2 3" key="1">
    <citation type="submission" date="2017-01" db="EMBL/GenBank/DDBJ databases">
        <title>Complete Genome Sequence of Dolosigranulum pigrum isolated from a Patient with interstitial lung disease.</title>
        <authorList>
            <person name="Mukhopadhyay R."/>
            <person name="Joaquin J."/>
            <person name="Hogue R."/>
            <person name="Fitzgerald S."/>
            <person name="Jospin G."/>
            <person name="Eisen J.A."/>
            <person name="Chaturvedi V."/>
        </authorList>
    </citation>
    <scope>NUCLEOTIDE SEQUENCE [LARGE SCALE GENOMIC DNA]</scope>
    <source>
        <strain evidence="2 3">15S00348</strain>
    </source>
</reference>
<feature type="domain" description="Thiamin/hydroxymethyl pyrimidine-binding YkoF putative" evidence="1">
    <location>
        <begin position="21"/>
        <end position="99"/>
    </location>
</feature>
<dbReference type="InterPro" id="IPR011522">
    <property type="entry name" value="Thiamin/HMP-bd_put_YkoF"/>
</dbReference>
<dbReference type="EMBL" id="MUYF01000003">
    <property type="protein sequence ID" value="OOL81368.1"/>
    <property type="molecule type" value="Genomic_DNA"/>
</dbReference>
<dbReference type="InterPro" id="IPR029756">
    <property type="entry name" value="MTH1187/YkoF-like"/>
</dbReference>
<protein>
    <submittedName>
        <fullName evidence="2">Thiamine-binding protein</fullName>
    </submittedName>
</protein>
<dbReference type="Gene3D" id="3.30.70.930">
    <property type="match status" value="2"/>
</dbReference>
<feature type="domain" description="Thiamin/hydroxymethyl pyrimidine-binding YkoF putative" evidence="1">
    <location>
        <begin position="129"/>
        <end position="204"/>
    </location>
</feature>
<dbReference type="Pfam" id="PF07615">
    <property type="entry name" value="Ykof"/>
    <property type="match status" value="2"/>
</dbReference>
<gene>
    <name evidence="2" type="ORF">BWX42_06195</name>
</gene>
<dbReference type="SUPFAM" id="SSF89957">
    <property type="entry name" value="MTH1187/YkoF-like"/>
    <property type="match status" value="1"/>
</dbReference>
<dbReference type="AlphaFoldDB" id="A0A1S8KNQ5"/>
<organism evidence="2 3">
    <name type="scientific">Dolosigranulum pigrum</name>
    <dbReference type="NCBI Taxonomy" id="29394"/>
    <lineage>
        <taxon>Bacteria</taxon>
        <taxon>Bacillati</taxon>
        <taxon>Bacillota</taxon>
        <taxon>Bacilli</taxon>
        <taxon>Lactobacillales</taxon>
        <taxon>Carnobacteriaceae</taxon>
        <taxon>Dolosigranulum</taxon>
    </lineage>
</organism>
<comment type="caution">
    <text evidence="2">The sequence shown here is derived from an EMBL/GenBank/DDBJ whole genome shotgun (WGS) entry which is preliminary data.</text>
</comment>
<name>A0A1S8KNQ5_9LACT</name>
<sequence>MEYVNYGNCQAGVPGSKQDIVGVNFTLSPMSDQFVDIILGAVGQVDLSNVWAQTTHVGTTYRGEQEAVFDALVACTLHAYQEGTHMSLHATISQGCPSDVDSDYKAPESKNKRVNTSSVADIHFDVLGQFSLYPLGQAGYMSVIADAVNKGIDRGVIKESAHYGTVLSGDVHEVFHYLEDVCRFVHERVSHYVIELTLHMNIPGGDIDE</sequence>
<proteinExistence type="predicted"/>
<dbReference type="Proteomes" id="UP000190409">
    <property type="component" value="Unassembled WGS sequence"/>
</dbReference>
<evidence type="ECO:0000259" key="1">
    <source>
        <dbReference type="Pfam" id="PF07615"/>
    </source>
</evidence>
<accession>A0A1S8KNQ5</accession>
<evidence type="ECO:0000313" key="2">
    <source>
        <dbReference type="EMBL" id="OOL81368.1"/>
    </source>
</evidence>